<dbReference type="PANTHER" id="PTHR45847:SF6">
    <property type="entry name" value="FATTY ACID AMIDE HYDROLASE"/>
    <property type="match status" value="1"/>
</dbReference>
<dbReference type="GO" id="GO:0017064">
    <property type="term" value="F:fatty acid amide hydrolase activity"/>
    <property type="evidence" value="ECO:0007669"/>
    <property type="project" value="TreeGrafter"/>
</dbReference>
<dbReference type="OrthoDB" id="9811471at2"/>
<dbReference type="InterPro" id="IPR036928">
    <property type="entry name" value="AS_sf"/>
</dbReference>
<keyword evidence="3" id="KW-0378">Hydrolase</keyword>
<dbReference type="InterPro" id="IPR023631">
    <property type="entry name" value="Amidase_dom"/>
</dbReference>
<feature type="region of interest" description="Disordered" evidence="1">
    <location>
        <begin position="229"/>
        <end position="249"/>
    </location>
</feature>
<dbReference type="PANTHER" id="PTHR45847">
    <property type="entry name" value="FATTY ACID AMIDE HYDROLASE"/>
    <property type="match status" value="1"/>
</dbReference>
<protein>
    <submittedName>
        <fullName evidence="3">Acylamidase</fullName>
        <ecNumber evidence="3">3.5.1.13</ecNumber>
    </submittedName>
</protein>
<sequence length="606" mass="64783">MRLNLTTSVVTRIPPARKSGKWIFAWIPQIPPDTGFCRSRGVPAPYEEGRHQLNYDEAPLTPAVRRPAPQGRAPNRPLDQAFMTTTVSDPLPAPRLGTTEIAQQIASGQVSSREAVEACLHRIDQINPRLNAIAQPRGQQALRDADAADQQLASGGPVGPLHGVPITIKDCYELAGSQTTLGIPGYSHGPDATDSPLVKRLKAAGAVVLGKTNIPQGMLLHECENPVFGRTLHPDDDQRSPGGSSGGEAAAVAAGMSMLGLASDLGGSTRQPAHCCGLVGFKPTSGRLTIRGSQRSMPGLRALVIQPGPICRTTGDADLAMRVLLDPTAAPKQPDERPVAWPDYRQVDLAGLRIAYWTDNGVAPPCVAIARAVEQAAKRLTELGAEVIATPAPNPDEMMRTYFGLISADGLRSFGRLLQGREKTDQIARQVRLGKLPRGARAFLAPLLDLAGQPALAKLLRLSGPRSVDQYWQLTVAADAYKQQFWKTLDQAFGGRPVDAVLAPPHSLPALRHGSALHLLLEGSHCYLANLLDAPAGVVPAGRVTAEDERAELAKPHSRWAVEGRLRRQNALGSAGLPIGVQVMARPWRDDVALAVMNRLEQPLAS</sequence>
<dbReference type="InterPro" id="IPR052096">
    <property type="entry name" value="Endocannabinoid_amidase"/>
</dbReference>
<dbReference type="Gene3D" id="3.90.1300.10">
    <property type="entry name" value="Amidase signature (AS) domain"/>
    <property type="match status" value="1"/>
</dbReference>
<organism evidence="3 4">
    <name type="scientific">Posidoniimonas polymericola</name>
    <dbReference type="NCBI Taxonomy" id="2528002"/>
    <lineage>
        <taxon>Bacteria</taxon>
        <taxon>Pseudomonadati</taxon>
        <taxon>Planctomycetota</taxon>
        <taxon>Planctomycetia</taxon>
        <taxon>Pirellulales</taxon>
        <taxon>Lacipirellulaceae</taxon>
        <taxon>Posidoniimonas</taxon>
    </lineage>
</organism>
<dbReference type="EMBL" id="SJPO01000008">
    <property type="protein sequence ID" value="TWT74471.1"/>
    <property type="molecule type" value="Genomic_DNA"/>
</dbReference>
<evidence type="ECO:0000259" key="2">
    <source>
        <dbReference type="Pfam" id="PF01425"/>
    </source>
</evidence>
<reference evidence="3 4" key="1">
    <citation type="submission" date="2019-02" db="EMBL/GenBank/DDBJ databases">
        <title>Deep-cultivation of Planctomycetes and their phenomic and genomic characterization uncovers novel biology.</title>
        <authorList>
            <person name="Wiegand S."/>
            <person name="Jogler M."/>
            <person name="Boedeker C."/>
            <person name="Pinto D."/>
            <person name="Vollmers J."/>
            <person name="Rivas-Marin E."/>
            <person name="Kohn T."/>
            <person name="Peeters S.H."/>
            <person name="Heuer A."/>
            <person name="Rast P."/>
            <person name="Oberbeckmann S."/>
            <person name="Bunk B."/>
            <person name="Jeske O."/>
            <person name="Meyerdierks A."/>
            <person name="Storesund J.E."/>
            <person name="Kallscheuer N."/>
            <person name="Luecker S."/>
            <person name="Lage O.M."/>
            <person name="Pohl T."/>
            <person name="Merkel B.J."/>
            <person name="Hornburger P."/>
            <person name="Mueller R.-W."/>
            <person name="Bruemmer F."/>
            <person name="Labrenz M."/>
            <person name="Spormann A.M."/>
            <person name="Op Den Camp H."/>
            <person name="Overmann J."/>
            <person name="Amann R."/>
            <person name="Jetten M.S.M."/>
            <person name="Mascher T."/>
            <person name="Medema M.H."/>
            <person name="Devos D.P."/>
            <person name="Kaster A.-K."/>
            <person name="Ovreas L."/>
            <person name="Rohde M."/>
            <person name="Galperin M.Y."/>
            <person name="Jogler C."/>
        </authorList>
    </citation>
    <scope>NUCLEOTIDE SEQUENCE [LARGE SCALE GENOMIC DNA]</scope>
    <source>
        <strain evidence="3 4">Pla123a</strain>
    </source>
</reference>
<dbReference type="AlphaFoldDB" id="A0A5C5YHR0"/>
<dbReference type="EC" id="3.5.1.13" evidence="3"/>
<proteinExistence type="predicted"/>
<comment type="caution">
    <text evidence="3">The sequence shown here is derived from an EMBL/GenBank/DDBJ whole genome shotgun (WGS) entry which is preliminary data.</text>
</comment>
<name>A0A5C5YHR0_9BACT</name>
<dbReference type="SUPFAM" id="SSF75304">
    <property type="entry name" value="Amidase signature (AS) enzymes"/>
    <property type="match status" value="1"/>
</dbReference>
<evidence type="ECO:0000313" key="4">
    <source>
        <dbReference type="Proteomes" id="UP000318478"/>
    </source>
</evidence>
<dbReference type="Pfam" id="PF01425">
    <property type="entry name" value="Amidase"/>
    <property type="match status" value="1"/>
</dbReference>
<dbReference type="Proteomes" id="UP000318478">
    <property type="component" value="Unassembled WGS sequence"/>
</dbReference>
<dbReference type="PIRSF" id="PIRSF001221">
    <property type="entry name" value="Amidase_fungi"/>
    <property type="match status" value="1"/>
</dbReference>
<evidence type="ECO:0000313" key="3">
    <source>
        <dbReference type="EMBL" id="TWT74471.1"/>
    </source>
</evidence>
<dbReference type="GO" id="GO:0047680">
    <property type="term" value="F:aryl-acylamidase activity"/>
    <property type="evidence" value="ECO:0007669"/>
    <property type="project" value="UniProtKB-EC"/>
</dbReference>
<feature type="domain" description="Amidase" evidence="2">
    <location>
        <begin position="114"/>
        <end position="591"/>
    </location>
</feature>
<accession>A0A5C5YHR0</accession>
<dbReference type="GO" id="GO:0009062">
    <property type="term" value="P:fatty acid catabolic process"/>
    <property type="evidence" value="ECO:0007669"/>
    <property type="project" value="TreeGrafter"/>
</dbReference>
<keyword evidence="4" id="KW-1185">Reference proteome</keyword>
<evidence type="ECO:0000256" key="1">
    <source>
        <dbReference type="SAM" id="MobiDB-lite"/>
    </source>
</evidence>
<gene>
    <name evidence="3" type="primary">aam_2</name>
    <name evidence="3" type="ORF">Pla123a_32940</name>
</gene>
<dbReference type="GO" id="GO:0004040">
    <property type="term" value="F:amidase activity"/>
    <property type="evidence" value="ECO:0007669"/>
    <property type="project" value="TreeGrafter"/>
</dbReference>